<organism evidence="11 12">
    <name type="scientific">Anolis carolinensis</name>
    <name type="common">Green anole</name>
    <name type="synonym">American chameleon</name>
    <dbReference type="NCBI Taxonomy" id="28377"/>
    <lineage>
        <taxon>Eukaryota</taxon>
        <taxon>Metazoa</taxon>
        <taxon>Chordata</taxon>
        <taxon>Craniata</taxon>
        <taxon>Vertebrata</taxon>
        <taxon>Euteleostomi</taxon>
        <taxon>Lepidosauria</taxon>
        <taxon>Squamata</taxon>
        <taxon>Bifurcata</taxon>
        <taxon>Unidentata</taxon>
        <taxon>Episquamata</taxon>
        <taxon>Toxicofera</taxon>
        <taxon>Iguania</taxon>
        <taxon>Dactyloidae</taxon>
        <taxon>Anolis</taxon>
    </lineage>
</organism>
<dbReference type="PROSITE" id="PS50200">
    <property type="entry name" value="RA"/>
    <property type="match status" value="1"/>
</dbReference>
<feature type="domain" description="PH" evidence="7">
    <location>
        <begin position="126"/>
        <end position="215"/>
    </location>
</feature>
<dbReference type="CDD" id="cd13253">
    <property type="entry name" value="PH1_ARAP"/>
    <property type="match status" value="1"/>
</dbReference>
<accession>A0A803TMM7</accession>
<dbReference type="CDD" id="cd13257">
    <property type="entry name" value="PH4_ARAP"/>
    <property type="match status" value="1"/>
</dbReference>
<feature type="domain" description="PH" evidence="7">
    <location>
        <begin position="12"/>
        <end position="104"/>
    </location>
</feature>
<dbReference type="FunFam" id="2.30.29.30:FF:000186">
    <property type="entry name" value="Arf-GAP with Rho-GAP domain, ANK repeat and PH domain-containing protein 1"/>
    <property type="match status" value="1"/>
</dbReference>
<dbReference type="GeneTree" id="ENSGT00940000157424"/>
<dbReference type="SMART" id="SM00324">
    <property type="entry name" value="RhoGAP"/>
    <property type="match status" value="1"/>
</dbReference>
<dbReference type="CDD" id="cd04385">
    <property type="entry name" value="RhoGAP_ARAP"/>
    <property type="match status" value="1"/>
</dbReference>
<dbReference type="InterPro" id="IPR008936">
    <property type="entry name" value="Rho_GTPase_activation_prot"/>
</dbReference>
<feature type="domain" description="PH" evidence="7">
    <location>
        <begin position="948"/>
        <end position="1058"/>
    </location>
</feature>
<feature type="domain" description="Ras-associating" evidence="9">
    <location>
        <begin position="846"/>
        <end position="935"/>
    </location>
</feature>
<evidence type="ECO:0000256" key="6">
    <source>
        <dbReference type="PROSITE-ProRule" id="PRU00288"/>
    </source>
</evidence>
<evidence type="ECO:0000259" key="10">
    <source>
        <dbReference type="PROSITE" id="PS50238"/>
    </source>
</evidence>
<evidence type="ECO:0008006" key="13">
    <source>
        <dbReference type="Google" id="ProtNLM"/>
    </source>
</evidence>
<reference evidence="11" key="2">
    <citation type="submission" date="2025-08" db="UniProtKB">
        <authorList>
            <consortium name="Ensembl"/>
        </authorList>
    </citation>
    <scope>IDENTIFICATION</scope>
</reference>
<dbReference type="Pfam" id="PF00169">
    <property type="entry name" value="PH"/>
    <property type="match status" value="3"/>
</dbReference>
<feature type="domain" description="Arf-GAP" evidence="8">
    <location>
        <begin position="221"/>
        <end position="295"/>
    </location>
</feature>
<dbReference type="InterPro" id="IPR011993">
    <property type="entry name" value="PH-like_dom_sf"/>
</dbReference>
<evidence type="ECO:0000256" key="4">
    <source>
        <dbReference type="ARBA" id="ARBA00022553"/>
    </source>
</evidence>
<dbReference type="Pfam" id="PF01412">
    <property type="entry name" value="ArfGap"/>
    <property type="match status" value="1"/>
</dbReference>
<dbReference type="Proteomes" id="UP000001646">
    <property type="component" value="Unplaced"/>
</dbReference>
<keyword evidence="6" id="KW-0862">Zinc</keyword>
<dbReference type="Pfam" id="PF00620">
    <property type="entry name" value="RhoGAP"/>
    <property type="match status" value="1"/>
</dbReference>
<dbReference type="Gene3D" id="3.10.20.90">
    <property type="entry name" value="Phosphatidylinositol 3-kinase Catalytic Subunit, Chain A, domain 1"/>
    <property type="match status" value="1"/>
</dbReference>
<evidence type="ECO:0000256" key="5">
    <source>
        <dbReference type="ARBA" id="ARBA00022737"/>
    </source>
</evidence>
<dbReference type="CDD" id="cd13259">
    <property type="entry name" value="PH5_ARAP"/>
    <property type="match status" value="1"/>
</dbReference>
<dbReference type="Bgee" id="ENSACAG00000014865">
    <property type="expression patterns" value="Expressed in kidney and 13 other cell types or tissues"/>
</dbReference>
<dbReference type="SMART" id="SM00105">
    <property type="entry name" value="ArfGap"/>
    <property type="match status" value="1"/>
</dbReference>
<dbReference type="SMART" id="SM00233">
    <property type="entry name" value="PH"/>
    <property type="match status" value="5"/>
</dbReference>
<evidence type="ECO:0000313" key="11">
    <source>
        <dbReference type="Ensembl" id="ENSACAP00000036467.1"/>
    </source>
</evidence>
<keyword evidence="2" id="KW-0343">GTPase activation</keyword>
<evidence type="ECO:0000256" key="2">
    <source>
        <dbReference type="ARBA" id="ARBA00022468"/>
    </source>
</evidence>
<proteinExistence type="predicted"/>
<comment type="subcellular location">
    <subcellularLocation>
        <location evidence="1">Cytoplasm</location>
    </subcellularLocation>
</comment>
<dbReference type="SUPFAM" id="SSF50729">
    <property type="entry name" value="PH domain-like"/>
    <property type="match status" value="5"/>
</dbReference>
<protein>
    <recommendedName>
        <fullName evidence="13">ArfGAP with RhoGAP domain, ankyrin repeat and PH domain 1</fullName>
    </recommendedName>
</protein>
<feature type="domain" description="Rho-GAP" evidence="10">
    <location>
        <begin position="636"/>
        <end position="813"/>
    </location>
</feature>
<dbReference type="GO" id="GO:0008270">
    <property type="term" value="F:zinc ion binding"/>
    <property type="evidence" value="ECO:0007669"/>
    <property type="project" value="UniProtKB-KW"/>
</dbReference>
<feature type="domain" description="PH" evidence="7">
    <location>
        <begin position="423"/>
        <end position="530"/>
    </location>
</feature>
<keyword evidence="12" id="KW-1185">Reference proteome</keyword>
<dbReference type="InterPro" id="IPR000159">
    <property type="entry name" value="RA_dom"/>
</dbReference>
<dbReference type="FunFam" id="3.10.20.90:FF:000136">
    <property type="entry name" value="Arf-GAP with Rho-GAP domain, ANK repeat and PH domain-containing protein 1"/>
    <property type="match status" value="1"/>
</dbReference>
<keyword evidence="5" id="KW-0677">Repeat</keyword>
<evidence type="ECO:0000259" key="9">
    <source>
        <dbReference type="PROSITE" id="PS50200"/>
    </source>
</evidence>
<dbReference type="SUPFAM" id="SSF48350">
    <property type="entry name" value="GTPase activation domain, GAP"/>
    <property type="match status" value="1"/>
</dbReference>
<evidence type="ECO:0000259" key="7">
    <source>
        <dbReference type="PROSITE" id="PS50003"/>
    </source>
</evidence>
<dbReference type="InterPro" id="IPR001164">
    <property type="entry name" value="ArfGAP_dom"/>
</dbReference>
<dbReference type="FunFam" id="2.30.29.30:FF:000170">
    <property type="entry name" value="Arf-GAP with Rho-GAP domain, ANK repeat and PH domain-containing protein 1"/>
    <property type="match status" value="1"/>
</dbReference>
<dbReference type="GO" id="GO:0005737">
    <property type="term" value="C:cytoplasm"/>
    <property type="evidence" value="ECO:0007669"/>
    <property type="project" value="UniProtKB-SubCell"/>
</dbReference>
<dbReference type="Gene3D" id="1.10.555.10">
    <property type="entry name" value="Rho GTPase activation protein"/>
    <property type="match status" value="1"/>
</dbReference>
<dbReference type="CDD" id="cd13254">
    <property type="entry name" value="PH2_ARAP"/>
    <property type="match status" value="1"/>
</dbReference>
<keyword evidence="4" id="KW-0597">Phosphoprotein</keyword>
<dbReference type="InterPro" id="IPR000198">
    <property type="entry name" value="RhoGAP_dom"/>
</dbReference>
<dbReference type="FunFam" id="2.30.29.30:FF:000173">
    <property type="entry name" value="Arf-GAP with Rho-GAP domain, ANK repeat and PH domain-containing protein 1"/>
    <property type="match status" value="1"/>
</dbReference>
<dbReference type="InterPro" id="IPR001849">
    <property type="entry name" value="PH_domain"/>
</dbReference>
<dbReference type="PROSITE" id="PS50003">
    <property type="entry name" value="PH_DOMAIN"/>
    <property type="match status" value="5"/>
</dbReference>
<dbReference type="InterPro" id="IPR052227">
    <property type="entry name" value="Arf-Rho-GAP_ANK-PH_domain"/>
</dbReference>
<keyword evidence="6" id="KW-0479">Metal-binding</keyword>
<keyword evidence="6" id="KW-0863">Zinc-finger</keyword>
<dbReference type="GO" id="GO:0005096">
    <property type="term" value="F:GTPase activator activity"/>
    <property type="evidence" value="ECO:0007669"/>
    <property type="project" value="UniProtKB-KW"/>
</dbReference>
<evidence type="ECO:0000256" key="1">
    <source>
        <dbReference type="ARBA" id="ARBA00004496"/>
    </source>
</evidence>
<dbReference type="GO" id="GO:0005547">
    <property type="term" value="F:phosphatidylinositol-3,4,5-trisphosphate binding"/>
    <property type="evidence" value="ECO:0007669"/>
    <property type="project" value="InterPro"/>
</dbReference>
<reference evidence="11" key="1">
    <citation type="submission" date="2009-12" db="EMBL/GenBank/DDBJ databases">
        <title>The Genome Sequence of Anolis carolinensis (Green Anole Lizard).</title>
        <authorList>
            <consortium name="The Genome Sequencing Platform"/>
            <person name="Di Palma F."/>
            <person name="Alfoldi J."/>
            <person name="Heiman D."/>
            <person name="Young S."/>
            <person name="Grabherr M."/>
            <person name="Johnson J."/>
            <person name="Lander E.S."/>
            <person name="Lindblad-Toh K."/>
        </authorList>
    </citation>
    <scope>NUCLEOTIDE SEQUENCE [LARGE SCALE GENOMIC DNA]</scope>
    <source>
        <strain evidence="11">JBL SC #1</strain>
    </source>
</reference>
<evidence type="ECO:0000313" key="12">
    <source>
        <dbReference type="Proteomes" id="UP000001646"/>
    </source>
</evidence>
<dbReference type="PRINTS" id="PR00405">
    <property type="entry name" value="REVINTRACTNG"/>
</dbReference>
<dbReference type="InterPro" id="IPR038508">
    <property type="entry name" value="ArfGAP_dom_sf"/>
</dbReference>
<sequence>MDRATSSGQLLPVIKAGWLDKNPPQGSYIYQKRWVKLDPDYLRYFDGEKDIYSKRFIPMSSVTRVTSIGDQKFEVITNNRTFAFRAESDADRNDWIRALQKTVEDRKGRCLDRGSVFHASGGSFEAVDKCGPLELRGYKSKLYVAVAGDKVFLYKNAEEFRLGIGITYIEMNVGNVKDVDRRGFDLTTPYRIFSFLADTDQEKEDWVEAMRQSISEALSHSEVAERIWSAEANRLCADCGAPNPDWGSINLCVVICKRCAGEHRGLGPSISKVRSLKMDKKVWTEDLISLGNGGNTIKAINTWAIPVIRYTTSIINWTQMELDNLDRKTRKFIAIHHSLHPRCDALCAAVTTTDLAETLSLLFCGAEVSCSSGDPVCPNPMALAEAAGQRLQMEFLLQNKTSETPQLDVCTSLEKHYSVVLPSVAHNGFLYKAPSMAKLVHERKAREEFSRRWCHLHDGIFSYYESNTSTVPNGEMRVQEIVSLVHNPIDAHGFTSTFEVYVESERLYLFGLDNPEGIKEWVKCIAKSFLPLAAEGLLSHDFERLGRLQYKGGLNLERAKEGWFALEQSTLYAYLEGSEKEEAIHLRKLQELSIQGDNEVLVLVERRRTLYIQGERKLDFLGWVAAIQKAAGSSGDTLSEQQLTDTDVPVIVDRCIDYITQCGLSSEGLYRKSGQNSKTTGLLEVLRRDARKVRLKEGEHQVDDVANTLKRFFRDIGDGLFTKDWLVTSSLEDEKEKISRYRRLLNGLPGVNRATVKALINHLYRVQCFADMNQMNTHNLAIVFGPTLFQTDGQDYKAGRVVEDLIRCYVDIFSVDEEEMRKQQEEITAIMKMRIAGSSSGTQQAGDFICTVYLEEKKTETEQHIRVPATMTAEELVFEILDRRKIVMKEKDFWSCFEVNEREEAERPLHYSEKVLPILHSLGKDSYLVVKRQLSMDSMLLYLASKVGDSKHGMMKFREEKNLLGLGLSTGFHDRYFILNSECLRLYKEVRSHKPEKEWPVKNLKIYLGIKKKARPPSCWGFTVFFENEKMEKQQWYLCCDTQMELRAWFATFLSVQHGGNIWPSESSKIRASRIQQDSRLGNISLIPLRGNESEMRNSVAAFTTDPLTVRLGLRQQRACRVEQTPLTRHSSHTQAHVCERRGNTV</sequence>
<evidence type="ECO:0000259" key="8">
    <source>
        <dbReference type="PROSITE" id="PS50115"/>
    </source>
</evidence>
<dbReference type="PROSITE" id="PS50238">
    <property type="entry name" value="RHOGAP"/>
    <property type="match status" value="1"/>
</dbReference>
<dbReference type="GO" id="GO:0007165">
    <property type="term" value="P:signal transduction"/>
    <property type="evidence" value="ECO:0007669"/>
    <property type="project" value="InterPro"/>
</dbReference>
<dbReference type="PANTHER" id="PTHR45899:SF3">
    <property type="entry name" value="ARF-GAP WITH RHO-GAP DOMAIN, ANK REPEAT AND PH DOMAIN-CONTAINING PROTEIN 1"/>
    <property type="match status" value="1"/>
</dbReference>
<dbReference type="InterPro" id="IPR037858">
    <property type="entry name" value="RhoGAP_ARAP"/>
</dbReference>
<dbReference type="InterPro" id="IPR037278">
    <property type="entry name" value="ARFGAP/RecO"/>
</dbReference>
<reference evidence="11" key="3">
    <citation type="submission" date="2025-09" db="UniProtKB">
        <authorList>
            <consortium name="Ensembl"/>
        </authorList>
    </citation>
    <scope>IDENTIFICATION</scope>
</reference>
<feature type="domain" description="PH" evidence="7">
    <location>
        <begin position="541"/>
        <end position="632"/>
    </location>
</feature>
<dbReference type="Pfam" id="PF00788">
    <property type="entry name" value="RA"/>
    <property type="match status" value="1"/>
</dbReference>
<dbReference type="Gene3D" id="1.10.220.150">
    <property type="entry name" value="Arf GTPase activating protein"/>
    <property type="match status" value="1"/>
</dbReference>
<dbReference type="CDD" id="cd13256">
    <property type="entry name" value="PH3_ARAP"/>
    <property type="match status" value="1"/>
</dbReference>
<dbReference type="SUPFAM" id="SSF57863">
    <property type="entry name" value="ArfGap/RecO-like zinc finger"/>
    <property type="match status" value="1"/>
</dbReference>
<dbReference type="Gene3D" id="2.30.29.30">
    <property type="entry name" value="Pleckstrin-homology domain (PH domain)/Phosphotyrosine-binding domain (PTB)"/>
    <property type="match status" value="5"/>
</dbReference>
<dbReference type="PROSITE" id="PS50115">
    <property type="entry name" value="ARFGAP"/>
    <property type="match status" value="1"/>
</dbReference>
<dbReference type="PANTHER" id="PTHR45899">
    <property type="entry name" value="RHO GTPASE ACTIVATING PROTEIN AT 15B, ISOFORM C"/>
    <property type="match status" value="1"/>
</dbReference>
<dbReference type="AlphaFoldDB" id="A0A803TMM7"/>
<dbReference type="CDD" id="cd17226">
    <property type="entry name" value="RA_ARAP1"/>
    <property type="match status" value="1"/>
</dbReference>
<evidence type="ECO:0000256" key="3">
    <source>
        <dbReference type="ARBA" id="ARBA00022490"/>
    </source>
</evidence>
<name>A0A803TMM7_ANOCA</name>
<dbReference type="Ensembl" id="ENSACAT00000057743.1">
    <property type="protein sequence ID" value="ENSACAP00000036467.1"/>
    <property type="gene ID" value="ENSACAG00000014865.4"/>
</dbReference>
<keyword evidence="3" id="KW-0963">Cytoplasm</keyword>